<sequence length="50" mass="5360">SDAFTANSYATLSDSTRNNGAHGLRALYKLHGGAIARRSLKSLLLKKRTG</sequence>
<keyword evidence="2" id="KW-1185">Reference proteome</keyword>
<accession>A0A392UG05</accession>
<organism evidence="1 2">
    <name type="scientific">Trifolium medium</name>
    <dbReference type="NCBI Taxonomy" id="97028"/>
    <lineage>
        <taxon>Eukaryota</taxon>
        <taxon>Viridiplantae</taxon>
        <taxon>Streptophyta</taxon>
        <taxon>Embryophyta</taxon>
        <taxon>Tracheophyta</taxon>
        <taxon>Spermatophyta</taxon>
        <taxon>Magnoliopsida</taxon>
        <taxon>eudicotyledons</taxon>
        <taxon>Gunneridae</taxon>
        <taxon>Pentapetalae</taxon>
        <taxon>rosids</taxon>
        <taxon>fabids</taxon>
        <taxon>Fabales</taxon>
        <taxon>Fabaceae</taxon>
        <taxon>Papilionoideae</taxon>
        <taxon>50 kb inversion clade</taxon>
        <taxon>NPAAA clade</taxon>
        <taxon>Hologalegina</taxon>
        <taxon>IRL clade</taxon>
        <taxon>Trifolieae</taxon>
        <taxon>Trifolium</taxon>
    </lineage>
</organism>
<evidence type="ECO:0000313" key="2">
    <source>
        <dbReference type="Proteomes" id="UP000265520"/>
    </source>
</evidence>
<proteinExistence type="predicted"/>
<name>A0A392UG05_9FABA</name>
<reference evidence="1 2" key="1">
    <citation type="journal article" date="2018" name="Front. Plant Sci.">
        <title>Red Clover (Trifolium pratense) and Zigzag Clover (T. medium) - A Picture of Genomic Similarities and Differences.</title>
        <authorList>
            <person name="Dluhosova J."/>
            <person name="Istvanek J."/>
            <person name="Nedelnik J."/>
            <person name="Repkova J."/>
        </authorList>
    </citation>
    <scope>NUCLEOTIDE SEQUENCE [LARGE SCALE GENOMIC DNA]</scope>
    <source>
        <strain evidence="2">cv. 10/8</strain>
        <tissue evidence="1">Leaf</tissue>
    </source>
</reference>
<dbReference type="AlphaFoldDB" id="A0A392UG05"/>
<evidence type="ECO:0000313" key="1">
    <source>
        <dbReference type="EMBL" id="MCI72461.1"/>
    </source>
</evidence>
<dbReference type="EMBL" id="LXQA010818635">
    <property type="protein sequence ID" value="MCI72461.1"/>
    <property type="molecule type" value="Genomic_DNA"/>
</dbReference>
<comment type="caution">
    <text evidence="1">The sequence shown here is derived from an EMBL/GenBank/DDBJ whole genome shotgun (WGS) entry which is preliminary data.</text>
</comment>
<feature type="non-terminal residue" evidence="1">
    <location>
        <position position="1"/>
    </location>
</feature>
<dbReference type="Proteomes" id="UP000265520">
    <property type="component" value="Unassembled WGS sequence"/>
</dbReference>
<protein>
    <submittedName>
        <fullName evidence="1">Uncharacterized protein</fullName>
    </submittedName>
</protein>